<protein>
    <submittedName>
        <fullName evidence="1">Uncharacterized protein</fullName>
    </submittedName>
</protein>
<dbReference type="AlphaFoldDB" id="A0AA40BUC3"/>
<accession>A0AA40BUC3</accession>
<organism evidence="1 2">
    <name type="scientific">Immersiella caudata</name>
    <dbReference type="NCBI Taxonomy" id="314043"/>
    <lineage>
        <taxon>Eukaryota</taxon>
        <taxon>Fungi</taxon>
        <taxon>Dikarya</taxon>
        <taxon>Ascomycota</taxon>
        <taxon>Pezizomycotina</taxon>
        <taxon>Sordariomycetes</taxon>
        <taxon>Sordariomycetidae</taxon>
        <taxon>Sordariales</taxon>
        <taxon>Lasiosphaeriaceae</taxon>
        <taxon>Immersiella</taxon>
    </lineage>
</organism>
<sequence length="117" mass="12880">MCFKNEIRILTKASSPHDGLVEELKALIPERDFITQRLFQPLPKLFGHLSAAAGGNVMGVERQAHNATLFLAVIMAKTEEQAALARPKVKRLDWAGSGIHLNHRRRDPVGSSGSENV</sequence>
<evidence type="ECO:0000313" key="1">
    <source>
        <dbReference type="EMBL" id="KAK0613954.1"/>
    </source>
</evidence>
<name>A0AA40BUC3_9PEZI</name>
<keyword evidence="2" id="KW-1185">Reference proteome</keyword>
<evidence type="ECO:0000313" key="2">
    <source>
        <dbReference type="Proteomes" id="UP001175000"/>
    </source>
</evidence>
<dbReference type="Proteomes" id="UP001175000">
    <property type="component" value="Unassembled WGS sequence"/>
</dbReference>
<gene>
    <name evidence="1" type="ORF">B0T14DRAFT_499331</name>
</gene>
<comment type="caution">
    <text evidence="1">The sequence shown here is derived from an EMBL/GenBank/DDBJ whole genome shotgun (WGS) entry which is preliminary data.</text>
</comment>
<proteinExistence type="predicted"/>
<dbReference type="EMBL" id="JAULSU010000006">
    <property type="protein sequence ID" value="KAK0613954.1"/>
    <property type="molecule type" value="Genomic_DNA"/>
</dbReference>
<reference evidence="1" key="1">
    <citation type="submission" date="2023-06" db="EMBL/GenBank/DDBJ databases">
        <title>Genome-scale phylogeny and comparative genomics of the fungal order Sordariales.</title>
        <authorList>
            <consortium name="Lawrence Berkeley National Laboratory"/>
            <person name="Hensen N."/>
            <person name="Bonometti L."/>
            <person name="Westerberg I."/>
            <person name="Brannstrom I.O."/>
            <person name="Guillou S."/>
            <person name="Cros-Aarteil S."/>
            <person name="Calhoun S."/>
            <person name="Haridas S."/>
            <person name="Kuo A."/>
            <person name="Mondo S."/>
            <person name="Pangilinan J."/>
            <person name="Riley R."/>
            <person name="Labutti K."/>
            <person name="Andreopoulos B."/>
            <person name="Lipzen A."/>
            <person name="Chen C."/>
            <person name="Yanf M."/>
            <person name="Daum C."/>
            <person name="Ng V."/>
            <person name="Clum A."/>
            <person name="Steindorff A."/>
            <person name="Ohm R."/>
            <person name="Martin F."/>
            <person name="Silar P."/>
            <person name="Natvig D."/>
            <person name="Lalanne C."/>
            <person name="Gautier V."/>
            <person name="Ament-Velasquez S.L."/>
            <person name="Kruys A."/>
            <person name="Hutchinson M.I."/>
            <person name="Powell A.J."/>
            <person name="Barry K."/>
            <person name="Miller A.N."/>
            <person name="Grigoriev I.V."/>
            <person name="Debuchy R."/>
            <person name="Gladieux P."/>
            <person name="Thoren M.H."/>
            <person name="Johannesson H."/>
        </authorList>
    </citation>
    <scope>NUCLEOTIDE SEQUENCE</scope>
    <source>
        <strain evidence="1">CBS 606.72</strain>
    </source>
</reference>